<dbReference type="SMART" id="SM00448">
    <property type="entry name" value="REC"/>
    <property type="match status" value="1"/>
</dbReference>
<dbReference type="GO" id="GO:0000155">
    <property type="term" value="F:phosphorelay sensor kinase activity"/>
    <property type="evidence" value="ECO:0007669"/>
    <property type="project" value="InterPro"/>
</dbReference>
<dbReference type="CDD" id="cd00156">
    <property type="entry name" value="REC"/>
    <property type="match status" value="1"/>
</dbReference>
<evidence type="ECO:0000259" key="6">
    <source>
        <dbReference type="PROSITE" id="PS50110"/>
    </source>
</evidence>
<dbReference type="GO" id="GO:0046983">
    <property type="term" value="F:protein dimerization activity"/>
    <property type="evidence" value="ECO:0007669"/>
    <property type="project" value="InterPro"/>
</dbReference>
<evidence type="ECO:0000256" key="1">
    <source>
        <dbReference type="ARBA" id="ARBA00022679"/>
    </source>
</evidence>
<name>A0A4Y9SKE0_9BURK</name>
<keyword evidence="4" id="KW-0597">Phosphoprotein</keyword>
<organism evidence="7 8">
    <name type="scientific">Zemynaea arenosa</name>
    <dbReference type="NCBI Taxonomy" id="2561931"/>
    <lineage>
        <taxon>Bacteria</taxon>
        <taxon>Pseudomonadati</taxon>
        <taxon>Pseudomonadota</taxon>
        <taxon>Betaproteobacteria</taxon>
        <taxon>Burkholderiales</taxon>
        <taxon>Oxalobacteraceae</taxon>
        <taxon>Telluria group</taxon>
        <taxon>Zemynaea</taxon>
    </lineage>
</organism>
<dbReference type="GO" id="GO:0016020">
    <property type="term" value="C:membrane"/>
    <property type="evidence" value="ECO:0007669"/>
    <property type="project" value="InterPro"/>
</dbReference>
<keyword evidence="5" id="KW-0175">Coiled coil</keyword>
<sequence length="376" mass="41700">MPLPQAPRVRVLIVEDDTVDRIACRRAFAADRAHSFELLEAEHGEEGLERAVAERPDCILLDYNLPDLSGLEFIDRLDTALPGVIPVMMLTGADSAAVAAESMRRGARDYLVKDVDGHYLELLPGAIDRMLREQRLLDEKRRTEAELRESQSELRRLAAYQETIKEEERKRIAREIHDELGGLLTGIKAYISVAIERAQRDGREADPLLGETAGLAQTAIETVRRVISDLRPSVLDQLGVWPAVEWYTEQVAIRSGITTECRILPSAIATELDAERSTMVFRIAQEALTNVVRHAQATHASVLAEVVHGVLLLTVTDNGKGIEAGGLLSRDSWGILGMHERTRRFAGDLKVFGEPGQGTTLQLRLPLDQEQKQGQA</sequence>
<dbReference type="SUPFAM" id="SSF52172">
    <property type="entry name" value="CheY-like"/>
    <property type="match status" value="1"/>
</dbReference>
<dbReference type="Gene3D" id="3.30.565.10">
    <property type="entry name" value="Histidine kinase-like ATPase, C-terminal domain"/>
    <property type="match status" value="1"/>
</dbReference>
<evidence type="ECO:0000256" key="3">
    <source>
        <dbReference type="ARBA" id="ARBA00023012"/>
    </source>
</evidence>
<dbReference type="PROSITE" id="PS50110">
    <property type="entry name" value="RESPONSE_REGULATORY"/>
    <property type="match status" value="1"/>
</dbReference>
<protein>
    <submittedName>
        <fullName evidence="7">Response regulator</fullName>
    </submittedName>
</protein>
<dbReference type="InterPro" id="IPR011712">
    <property type="entry name" value="Sig_transdc_His_kin_sub3_dim/P"/>
</dbReference>
<evidence type="ECO:0000313" key="8">
    <source>
        <dbReference type="Proteomes" id="UP000298438"/>
    </source>
</evidence>
<proteinExistence type="predicted"/>
<dbReference type="SUPFAM" id="SSF55874">
    <property type="entry name" value="ATPase domain of HSP90 chaperone/DNA topoisomerase II/histidine kinase"/>
    <property type="match status" value="1"/>
</dbReference>
<comment type="caution">
    <text evidence="7">The sequence shown here is derived from an EMBL/GenBank/DDBJ whole genome shotgun (WGS) entry which is preliminary data.</text>
</comment>
<dbReference type="Gene3D" id="1.20.5.1930">
    <property type="match status" value="1"/>
</dbReference>
<dbReference type="Pfam" id="PF00072">
    <property type="entry name" value="Response_reg"/>
    <property type="match status" value="1"/>
</dbReference>
<dbReference type="EMBL" id="SPVF01000094">
    <property type="protein sequence ID" value="TFW23576.1"/>
    <property type="molecule type" value="Genomic_DNA"/>
</dbReference>
<evidence type="ECO:0000256" key="2">
    <source>
        <dbReference type="ARBA" id="ARBA00022777"/>
    </source>
</evidence>
<evidence type="ECO:0000313" key="7">
    <source>
        <dbReference type="EMBL" id="TFW23576.1"/>
    </source>
</evidence>
<feature type="coiled-coil region" evidence="5">
    <location>
        <begin position="133"/>
        <end position="170"/>
    </location>
</feature>
<dbReference type="PANTHER" id="PTHR24421">
    <property type="entry name" value="NITRATE/NITRITE SENSOR PROTEIN NARX-RELATED"/>
    <property type="match status" value="1"/>
</dbReference>
<gene>
    <name evidence="7" type="ORF">E4L96_06590</name>
</gene>
<dbReference type="Pfam" id="PF07730">
    <property type="entry name" value="HisKA_3"/>
    <property type="match status" value="1"/>
</dbReference>
<dbReference type="InterPro" id="IPR011006">
    <property type="entry name" value="CheY-like_superfamily"/>
</dbReference>
<keyword evidence="2" id="KW-0418">Kinase</keyword>
<dbReference type="AlphaFoldDB" id="A0A4Y9SKE0"/>
<dbReference type="InterPro" id="IPR050482">
    <property type="entry name" value="Sensor_HK_TwoCompSys"/>
</dbReference>
<dbReference type="Pfam" id="PF02518">
    <property type="entry name" value="HATPase_c"/>
    <property type="match status" value="1"/>
</dbReference>
<dbReference type="InterPro" id="IPR036890">
    <property type="entry name" value="HATPase_C_sf"/>
</dbReference>
<dbReference type="InterPro" id="IPR003594">
    <property type="entry name" value="HATPase_dom"/>
</dbReference>
<dbReference type="Gene3D" id="3.40.50.2300">
    <property type="match status" value="1"/>
</dbReference>
<dbReference type="PANTHER" id="PTHR24421:SF59">
    <property type="entry name" value="OXYGEN SENSOR HISTIDINE KINASE NREB"/>
    <property type="match status" value="1"/>
</dbReference>
<dbReference type="Proteomes" id="UP000298438">
    <property type="component" value="Unassembled WGS sequence"/>
</dbReference>
<dbReference type="OrthoDB" id="9813412at2"/>
<evidence type="ECO:0000256" key="5">
    <source>
        <dbReference type="SAM" id="Coils"/>
    </source>
</evidence>
<reference evidence="7 8" key="1">
    <citation type="submission" date="2019-03" db="EMBL/GenBank/DDBJ databases">
        <title>Draft Genome Sequence of Massilia arenosa sp. nov., a Novel Massilia Species Isolated from a Sandy-loam Maize Soil.</title>
        <authorList>
            <person name="Raths R."/>
            <person name="Peta V."/>
            <person name="Bucking H."/>
        </authorList>
    </citation>
    <scope>NUCLEOTIDE SEQUENCE [LARGE SCALE GENOMIC DNA]</scope>
    <source>
        <strain evidence="7 8">MC02</strain>
    </source>
</reference>
<evidence type="ECO:0000256" key="4">
    <source>
        <dbReference type="PROSITE-ProRule" id="PRU00169"/>
    </source>
</evidence>
<accession>A0A4Y9SKE0</accession>
<dbReference type="CDD" id="cd16917">
    <property type="entry name" value="HATPase_UhpB-NarQ-NarX-like"/>
    <property type="match status" value="1"/>
</dbReference>
<feature type="modified residue" description="4-aspartylphosphate" evidence="4">
    <location>
        <position position="62"/>
    </location>
</feature>
<keyword evidence="3" id="KW-0902">Two-component regulatory system</keyword>
<keyword evidence="8" id="KW-1185">Reference proteome</keyword>
<dbReference type="InterPro" id="IPR001789">
    <property type="entry name" value="Sig_transdc_resp-reg_receiver"/>
</dbReference>
<keyword evidence="1" id="KW-0808">Transferase</keyword>
<feature type="domain" description="Response regulatory" evidence="6">
    <location>
        <begin position="10"/>
        <end position="128"/>
    </location>
</feature>
<dbReference type="RefSeq" id="WP_135206422.1">
    <property type="nucleotide sequence ID" value="NZ_SPVF01000094.1"/>
</dbReference>